<evidence type="ECO:0000256" key="6">
    <source>
        <dbReference type="SAM" id="SignalP"/>
    </source>
</evidence>
<keyword evidence="2 6" id="KW-0732">Signal</keyword>
<evidence type="ECO:0000256" key="5">
    <source>
        <dbReference type="PROSITE-ProRule" id="PRU00473"/>
    </source>
</evidence>
<dbReference type="Gene3D" id="2.40.160.20">
    <property type="match status" value="1"/>
</dbReference>
<evidence type="ECO:0000256" key="2">
    <source>
        <dbReference type="ARBA" id="ARBA00022729"/>
    </source>
</evidence>
<dbReference type="GO" id="GO:0009279">
    <property type="term" value="C:cell outer membrane"/>
    <property type="evidence" value="ECO:0007669"/>
    <property type="project" value="UniProtKB-SubCell"/>
</dbReference>
<dbReference type="AlphaFoldDB" id="A0A5D0HSI0"/>
<accession>A0A5D0HSI0</accession>
<dbReference type="GO" id="GO:0007155">
    <property type="term" value="P:cell adhesion"/>
    <property type="evidence" value="ECO:0007669"/>
    <property type="project" value="InterPro"/>
</dbReference>
<reference evidence="8 9" key="1">
    <citation type="submission" date="2019-08" db="EMBL/GenBank/DDBJ databases">
        <title>Seonamhaeicola sediminis sp. nov., isolated from marine sediment.</title>
        <authorList>
            <person name="Cao W.R."/>
        </authorList>
    </citation>
    <scope>NUCLEOTIDE SEQUENCE [LARGE SCALE GENOMIC DNA]</scope>
    <source>
        <strain evidence="8 9">B011</strain>
    </source>
</reference>
<dbReference type="Pfam" id="PF00691">
    <property type="entry name" value="OmpA"/>
    <property type="match status" value="1"/>
</dbReference>
<dbReference type="PANTHER" id="PTHR30329:SF21">
    <property type="entry name" value="LIPOPROTEIN YIAD-RELATED"/>
    <property type="match status" value="1"/>
</dbReference>
<dbReference type="InterPro" id="IPR036737">
    <property type="entry name" value="OmpA-like_sf"/>
</dbReference>
<dbReference type="GO" id="GO:0005509">
    <property type="term" value="F:calcium ion binding"/>
    <property type="evidence" value="ECO:0007669"/>
    <property type="project" value="InterPro"/>
</dbReference>
<dbReference type="Pfam" id="PF02412">
    <property type="entry name" value="TSP_3"/>
    <property type="match status" value="5"/>
</dbReference>
<dbReference type="InterPro" id="IPR003367">
    <property type="entry name" value="Thrombospondin_3-like_rpt"/>
</dbReference>
<evidence type="ECO:0000256" key="1">
    <source>
        <dbReference type="ARBA" id="ARBA00004442"/>
    </source>
</evidence>
<sequence length="462" mass="48756">MKNLSRLLLAFVLVLGYNYADAQDKNNPWQITIGVNAVDAFPTGQGELFTGSGESSESIFSKFADTDNYSILPSLSTIAVSKYLGDGFSFGATGSLNKIDSWGEVPGTSDGASVDDLSYYGIDGTIKYNFLQGTAIDPFLGVGGGYTWVDEIGAGTLNGTAGLNIWFNENIGFTLQTSYKHAFEDYLDTHFQHSAGLSIKFGGTDTDGDGIYDKDDACPEVAGLEAFNGCPDTDGDGIQDSKDDCPNEAGLAELNGCPDADGDGIADNKDKCPSVAGLKALGGCPDADGDGVTDGDDKCPNTAGPAANNGCPWPDTDGDGVLDKDDKCPKVKGTVANAGCPEVTEEVQKTLNEYAKTILFDTGKSSIKTESEAVLADIVKIINEYPTAKFTVEGHTDSVGSKKLNQTLSESRAASVKDYLTSHGVDRFRLSSKGYGEDSPIATNKTRAGRAQNRRVEINLVK</sequence>
<dbReference type="EMBL" id="VSDQ01000679">
    <property type="protein sequence ID" value="TYA74303.1"/>
    <property type="molecule type" value="Genomic_DNA"/>
</dbReference>
<dbReference type="SUPFAM" id="SSF103088">
    <property type="entry name" value="OmpA-like"/>
    <property type="match status" value="1"/>
</dbReference>
<dbReference type="OrthoDB" id="9805336at2"/>
<dbReference type="PRINTS" id="PR01021">
    <property type="entry name" value="OMPADOMAIN"/>
</dbReference>
<dbReference type="PANTHER" id="PTHR30329">
    <property type="entry name" value="STATOR ELEMENT OF FLAGELLAR MOTOR COMPLEX"/>
    <property type="match status" value="1"/>
</dbReference>
<keyword evidence="4" id="KW-0998">Cell outer membrane</keyword>
<dbReference type="CDD" id="cd07185">
    <property type="entry name" value="OmpA_C-like"/>
    <property type="match status" value="1"/>
</dbReference>
<evidence type="ECO:0000313" key="9">
    <source>
        <dbReference type="Proteomes" id="UP000323930"/>
    </source>
</evidence>
<feature type="chain" id="PRO_5023006614" evidence="6">
    <location>
        <begin position="23"/>
        <end position="462"/>
    </location>
</feature>
<gene>
    <name evidence="8" type="ORF">FUA24_13325</name>
</gene>
<feature type="signal peptide" evidence="6">
    <location>
        <begin position="1"/>
        <end position="22"/>
    </location>
</feature>
<dbReference type="RefSeq" id="WP_148543106.1">
    <property type="nucleotide sequence ID" value="NZ_VSDQ01000679.1"/>
</dbReference>
<dbReference type="InterPro" id="IPR006665">
    <property type="entry name" value="OmpA-like"/>
</dbReference>
<comment type="caution">
    <text evidence="8">The sequence shown here is derived from an EMBL/GenBank/DDBJ whole genome shotgun (WGS) entry which is preliminary data.</text>
</comment>
<dbReference type="PRINTS" id="PR01023">
    <property type="entry name" value="NAFLGMOTY"/>
</dbReference>
<protein>
    <submittedName>
        <fullName evidence="8">OmpA family protein</fullName>
    </submittedName>
</protein>
<keyword evidence="9" id="KW-1185">Reference proteome</keyword>
<comment type="subcellular location">
    <subcellularLocation>
        <location evidence="1">Cell outer membrane</location>
    </subcellularLocation>
</comment>
<feature type="domain" description="OmpA-like" evidence="7">
    <location>
        <begin position="347"/>
        <end position="462"/>
    </location>
</feature>
<dbReference type="InterPro" id="IPR050330">
    <property type="entry name" value="Bact_OuterMem_StrucFunc"/>
</dbReference>
<evidence type="ECO:0000256" key="4">
    <source>
        <dbReference type="ARBA" id="ARBA00023237"/>
    </source>
</evidence>
<dbReference type="SUPFAM" id="SSF103647">
    <property type="entry name" value="TSP type-3 repeat"/>
    <property type="match status" value="1"/>
</dbReference>
<evidence type="ECO:0000313" key="8">
    <source>
        <dbReference type="EMBL" id="TYA74303.1"/>
    </source>
</evidence>
<dbReference type="PROSITE" id="PS51123">
    <property type="entry name" value="OMPA_2"/>
    <property type="match status" value="1"/>
</dbReference>
<dbReference type="InterPro" id="IPR006664">
    <property type="entry name" value="OMP_bac"/>
</dbReference>
<organism evidence="8 9">
    <name type="scientific">Seonamhaeicola marinus</name>
    <dbReference type="NCBI Taxonomy" id="1912246"/>
    <lineage>
        <taxon>Bacteria</taxon>
        <taxon>Pseudomonadati</taxon>
        <taxon>Bacteroidota</taxon>
        <taxon>Flavobacteriia</taxon>
        <taxon>Flavobacteriales</taxon>
        <taxon>Flavobacteriaceae</taxon>
    </lineage>
</organism>
<dbReference type="Proteomes" id="UP000323930">
    <property type="component" value="Unassembled WGS sequence"/>
</dbReference>
<evidence type="ECO:0000259" key="7">
    <source>
        <dbReference type="PROSITE" id="PS51123"/>
    </source>
</evidence>
<evidence type="ECO:0000256" key="3">
    <source>
        <dbReference type="ARBA" id="ARBA00023136"/>
    </source>
</evidence>
<name>A0A5D0HSI0_9FLAO</name>
<dbReference type="Gene3D" id="3.30.1330.60">
    <property type="entry name" value="OmpA-like domain"/>
    <property type="match status" value="1"/>
</dbReference>
<dbReference type="InterPro" id="IPR028974">
    <property type="entry name" value="TSP_type-3_rpt"/>
</dbReference>
<proteinExistence type="predicted"/>
<keyword evidence="3 5" id="KW-0472">Membrane</keyword>